<keyword evidence="4 6" id="KW-1133">Transmembrane helix</keyword>
<keyword evidence="3 6" id="KW-0812">Transmembrane</keyword>
<dbReference type="Proteomes" id="UP000250299">
    <property type="component" value="Chromosome"/>
</dbReference>
<dbReference type="PIRSF" id="PIRSF006324">
    <property type="entry name" value="LeuE"/>
    <property type="match status" value="1"/>
</dbReference>
<feature type="transmembrane region" description="Helical" evidence="6">
    <location>
        <begin position="6"/>
        <end position="28"/>
    </location>
</feature>
<feature type="transmembrane region" description="Helical" evidence="6">
    <location>
        <begin position="134"/>
        <end position="152"/>
    </location>
</feature>
<dbReference type="Pfam" id="PF01810">
    <property type="entry name" value="LysE"/>
    <property type="match status" value="1"/>
</dbReference>
<dbReference type="InterPro" id="IPR001123">
    <property type="entry name" value="LeuE-type"/>
</dbReference>
<evidence type="ECO:0000313" key="8">
    <source>
        <dbReference type="Proteomes" id="UP000250299"/>
    </source>
</evidence>
<reference evidence="7 8" key="1">
    <citation type="submission" date="2018-05" db="EMBL/GenBank/DDBJ databases">
        <title>Whole genome sequence of Pseudomonas putida JBC17.</title>
        <authorList>
            <person name="Lee Y.H."/>
            <person name="David K."/>
        </authorList>
    </citation>
    <scope>NUCLEOTIDE SEQUENCE [LARGE SCALE GENOMIC DNA]</scope>
    <source>
        <strain evidence="7 8">JBC17</strain>
    </source>
</reference>
<evidence type="ECO:0000256" key="5">
    <source>
        <dbReference type="ARBA" id="ARBA00023136"/>
    </source>
</evidence>
<evidence type="ECO:0000256" key="1">
    <source>
        <dbReference type="ARBA" id="ARBA00004651"/>
    </source>
</evidence>
<feature type="transmembrane region" description="Helical" evidence="6">
    <location>
        <begin position="40"/>
        <end position="61"/>
    </location>
</feature>
<proteinExistence type="predicted"/>
<protein>
    <submittedName>
        <fullName evidence="7">LysE family translocator</fullName>
    </submittedName>
</protein>
<keyword evidence="5 6" id="KW-0472">Membrane</keyword>
<evidence type="ECO:0000256" key="3">
    <source>
        <dbReference type="ARBA" id="ARBA00022692"/>
    </source>
</evidence>
<dbReference type="GO" id="GO:0005886">
    <property type="term" value="C:plasma membrane"/>
    <property type="evidence" value="ECO:0007669"/>
    <property type="project" value="UniProtKB-SubCell"/>
</dbReference>
<feature type="transmembrane region" description="Helical" evidence="6">
    <location>
        <begin position="73"/>
        <end position="94"/>
    </location>
</feature>
<name>A0A2Z4RQX8_PSEPU</name>
<dbReference type="GO" id="GO:0015171">
    <property type="term" value="F:amino acid transmembrane transporter activity"/>
    <property type="evidence" value="ECO:0007669"/>
    <property type="project" value="TreeGrafter"/>
</dbReference>
<dbReference type="PANTHER" id="PTHR30086">
    <property type="entry name" value="ARGININE EXPORTER PROTEIN ARGO"/>
    <property type="match status" value="1"/>
</dbReference>
<dbReference type="EMBL" id="CP029693">
    <property type="protein sequence ID" value="AWY43379.1"/>
    <property type="molecule type" value="Genomic_DNA"/>
</dbReference>
<dbReference type="AlphaFoldDB" id="A0A2Z4RQX8"/>
<gene>
    <name evidence="7" type="ORF">DKY63_27065</name>
</gene>
<sequence>MLSNYLGEFLALATIHFLAVVAPGPDFAVTIRQSVRFGRWIGICTALGIGAGISVHVLYTLLGVGALMHTTPWLLTAAKVIGGAYILYLGVSLLRSRPKSVLDGEKEADSPVVEQTLFKAFTTGFLTNATNPKATLFFLAIFTTIISTTTPLTIQALYGVWMCGVNALWFVIVALFFSSSRVRLLFLRMGHWFERTMGVILILFAGRLILSM</sequence>
<evidence type="ECO:0000256" key="6">
    <source>
        <dbReference type="SAM" id="Phobius"/>
    </source>
</evidence>
<evidence type="ECO:0000256" key="4">
    <source>
        <dbReference type="ARBA" id="ARBA00022989"/>
    </source>
</evidence>
<dbReference type="RefSeq" id="WP_110966927.1">
    <property type="nucleotide sequence ID" value="NZ_CP029693.1"/>
</dbReference>
<organism evidence="7 8">
    <name type="scientific">Pseudomonas putida</name>
    <name type="common">Arthrobacter siderocapsulatus</name>
    <dbReference type="NCBI Taxonomy" id="303"/>
    <lineage>
        <taxon>Bacteria</taxon>
        <taxon>Pseudomonadati</taxon>
        <taxon>Pseudomonadota</taxon>
        <taxon>Gammaproteobacteria</taxon>
        <taxon>Pseudomonadales</taxon>
        <taxon>Pseudomonadaceae</taxon>
        <taxon>Pseudomonas</taxon>
    </lineage>
</organism>
<dbReference type="PANTHER" id="PTHR30086:SF20">
    <property type="entry name" value="ARGININE EXPORTER PROTEIN ARGO-RELATED"/>
    <property type="match status" value="1"/>
</dbReference>
<evidence type="ECO:0000256" key="2">
    <source>
        <dbReference type="ARBA" id="ARBA00022475"/>
    </source>
</evidence>
<accession>A0A2Z4RQX8</accession>
<keyword evidence="2" id="KW-1003">Cell membrane</keyword>
<comment type="subcellular location">
    <subcellularLocation>
        <location evidence="1">Cell membrane</location>
        <topology evidence="1">Multi-pass membrane protein</topology>
    </subcellularLocation>
</comment>
<evidence type="ECO:0000313" key="7">
    <source>
        <dbReference type="EMBL" id="AWY43379.1"/>
    </source>
</evidence>
<dbReference type="OrthoDB" id="581870at2"/>
<feature type="transmembrane region" description="Helical" evidence="6">
    <location>
        <begin position="158"/>
        <end position="180"/>
    </location>
</feature>
<feature type="transmembrane region" description="Helical" evidence="6">
    <location>
        <begin position="192"/>
        <end position="210"/>
    </location>
</feature>